<dbReference type="InterPro" id="IPR057485">
    <property type="entry name" value="YbiO-like_TM1"/>
</dbReference>
<feature type="domain" description="Moderate conductance mechanosensitive channel YbiO-like transmembrane helix 1" evidence="12">
    <location>
        <begin position="490"/>
        <end position="560"/>
    </location>
</feature>
<feature type="transmembrane region" description="Helical" evidence="8">
    <location>
        <begin position="488"/>
        <end position="510"/>
    </location>
</feature>
<evidence type="ECO:0000259" key="11">
    <source>
        <dbReference type="Pfam" id="PF21088"/>
    </source>
</evidence>
<feature type="transmembrane region" description="Helical" evidence="8">
    <location>
        <begin position="340"/>
        <end position="358"/>
    </location>
</feature>
<evidence type="ECO:0000259" key="10">
    <source>
        <dbReference type="Pfam" id="PF00924"/>
    </source>
</evidence>
<dbReference type="SUPFAM" id="SSF82861">
    <property type="entry name" value="Mechanosensitive channel protein MscS (YggB), transmembrane region"/>
    <property type="match status" value="1"/>
</dbReference>
<feature type="transmembrane region" description="Helical" evidence="8">
    <location>
        <begin position="626"/>
        <end position="645"/>
    </location>
</feature>
<keyword evidence="6 8" id="KW-0472">Membrane</keyword>
<dbReference type="Gene3D" id="2.30.30.60">
    <property type="match status" value="1"/>
</dbReference>
<evidence type="ECO:0000256" key="7">
    <source>
        <dbReference type="SAM" id="Coils"/>
    </source>
</evidence>
<evidence type="ECO:0000256" key="2">
    <source>
        <dbReference type="ARBA" id="ARBA00008017"/>
    </source>
</evidence>
<dbReference type="PANTHER" id="PTHR30460">
    <property type="entry name" value="MODERATE CONDUCTANCE MECHANOSENSITIVE CHANNEL YBIO"/>
    <property type="match status" value="1"/>
</dbReference>
<evidence type="ECO:0000256" key="3">
    <source>
        <dbReference type="ARBA" id="ARBA00022475"/>
    </source>
</evidence>
<comment type="subcellular location">
    <subcellularLocation>
        <location evidence="1">Cell membrane</location>
        <topology evidence="1">Multi-pass membrane protein</topology>
    </subcellularLocation>
</comment>
<dbReference type="EMBL" id="CP014691">
    <property type="protein sequence ID" value="AQS88522.1"/>
    <property type="molecule type" value="Genomic_DNA"/>
</dbReference>
<comment type="similarity">
    <text evidence="2">Belongs to the MscS (TC 1.A.23) family.</text>
</comment>
<feature type="transmembrane region" description="Helical" evidence="8">
    <location>
        <begin position="378"/>
        <end position="399"/>
    </location>
</feature>
<feature type="transmembrane region" description="Helical" evidence="8">
    <location>
        <begin position="541"/>
        <end position="558"/>
    </location>
</feature>
<dbReference type="InterPro" id="IPR011014">
    <property type="entry name" value="MscS_channel_TM-2"/>
</dbReference>
<evidence type="ECO:0000256" key="9">
    <source>
        <dbReference type="SAM" id="SignalP"/>
    </source>
</evidence>
<feature type="transmembrane region" description="Helical" evidence="8">
    <location>
        <begin position="300"/>
        <end position="325"/>
    </location>
</feature>
<dbReference type="GO" id="GO:0008381">
    <property type="term" value="F:mechanosensitive monoatomic ion channel activity"/>
    <property type="evidence" value="ECO:0007669"/>
    <property type="project" value="InterPro"/>
</dbReference>
<protein>
    <recommendedName>
        <fullName evidence="15">Mechanosensitive ion channel protein MscS</fullName>
    </recommendedName>
</protein>
<gene>
    <name evidence="13" type="ORF">A0U93_11905</name>
</gene>
<feature type="domain" description="Mechanosensitive ion channel MscS" evidence="10">
    <location>
        <begin position="672"/>
        <end position="736"/>
    </location>
</feature>
<reference evidence="13 14" key="1">
    <citation type="submission" date="2016-03" db="EMBL/GenBank/DDBJ databases">
        <title>Acetic acid bacteria sequencing.</title>
        <authorList>
            <person name="Brandt J."/>
            <person name="Jakob F."/>
            <person name="Vogel R.F."/>
        </authorList>
    </citation>
    <scope>NUCLEOTIDE SEQUENCE [LARGE SCALE GENOMIC DNA]</scope>
    <source>
        <strain evidence="13 14">NBRC 101099</strain>
    </source>
</reference>
<evidence type="ECO:0000313" key="14">
    <source>
        <dbReference type="Proteomes" id="UP000188604"/>
    </source>
</evidence>
<feature type="transmembrane region" description="Helical" evidence="8">
    <location>
        <begin position="578"/>
        <end position="596"/>
    </location>
</feature>
<feature type="chain" id="PRO_5013387268" description="Mechanosensitive ion channel protein MscS" evidence="9">
    <location>
        <begin position="44"/>
        <end position="857"/>
    </location>
</feature>
<feature type="signal peptide" evidence="9">
    <location>
        <begin position="1"/>
        <end position="43"/>
    </location>
</feature>
<dbReference type="Proteomes" id="UP000188604">
    <property type="component" value="Chromosome"/>
</dbReference>
<evidence type="ECO:0000256" key="8">
    <source>
        <dbReference type="SAM" id="Phobius"/>
    </source>
</evidence>
<keyword evidence="3" id="KW-1003">Cell membrane</keyword>
<dbReference type="Gene3D" id="1.10.287.1260">
    <property type="match status" value="1"/>
</dbReference>
<evidence type="ECO:0008006" key="15">
    <source>
        <dbReference type="Google" id="ProtNLM"/>
    </source>
</evidence>
<dbReference type="InterPro" id="IPR023408">
    <property type="entry name" value="MscS_beta-dom_sf"/>
</dbReference>
<proteinExistence type="inferred from homology"/>
<feature type="domain" description="Mechanosensitive ion channel transmembrane helices 2/3" evidence="11">
    <location>
        <begin position="630"/>
        <end position="670"/>
    </location>
</feature>
<name>A0A1U9KRY6_9PROT</name>
<evidence type="ECO:0000256" key="6">
    <source>
        <dbReference type="ARBA" id="ARBA00023136"/>
    </source>
</evidence>
<keyword evidence="5 8" id="KW-1133">Transmembrane helix</keyword>
<feature type="coiled-coil region" evidence="7">
    <location>
        <begin position="204"/>
        <end position="238"/>
    </location>
</feature>
<dbReference type="KEGG" id="nch:A0U93_11905"/>
<dbReference type="STRING" id="320497.A0U93_11905"/>
<keyword evidence="7" id="KW-0175">Coiled coil</keyword>
<dbReference type="Pfam" id="PF00924">
    <property type="entry name" value="MS_channel_2nd"/>
    <property type="match status" value="1"/>
</dbReference>
<evidence type="ECO:0000259" key="12">
    <source>
        <dbReference type="Pfam" id="PF25392"/>
    </source>
</evidence>
<keyword evidence="9" id="KW-0732">Signal</keyword>
<dbReference type="AlphaFoldDB" id="A0A1U9KRY6"/>
<dbReference type="SUPFAM" id="SSF50182">
    <property type="entry name" value="Sm-like ribonucleoproteins"/>
    <property type="match status" value="1"/>
</dbReference>
<dbReference type="InterPro" id="IPR045276">
    <property type="entry name" value="YbiO_bact"/>
</dbReference>
<dbReference type="PANTHER" id="PTHR30460:SF0">
    <property type="entry name" value="MODERATE CONDUCTANCE MECHANOSENSITIVE CHANNEL YBIO"/>
    <property type="match status" value="1"/>
</dbReference>
<keyword evidence="4 8" id="KW-0812">Transmembrane</keyword>
<dbReference type="Pfam" id="PF25392">
    <property type="entry name" value="MS_channel_TM1"/>
    <property type="match status" value="1"/>
</dbReference>
<dbReference type="InterPro" id="IPR049142">
    <property type="entry name" value="MS_channel_1st"/>
</dbReference>
<sequence length="857" mass="93121">MERRLMRVSIDLAEYPASTVRRLFLVILFSVAALLAAPPDAHAADPASTPPALTTAQAQQLLGVLNDDTRRRQFASTLQNFVKAQAATGAAPAATQAAAAPATTPAKKLRPDSLGGQLVSGFSNFSDTGRRKFDALIHTVIDFRQVPAWMRHIRQNAPLRAELTGIILRAAIFAAVAAGLVIIMRLLIKRPKDKLANLARQRGLDNLARARQEQEEAAQAVRRDIEAQEAEATAQNDQSAAALSAGEMAAVNAARTVDVPQPDTPDNLSQPDDIAAEQEARLRHQGALARLLLALRRLPFALGGLLLDALAVGMIPLAAALVIWLDPSEDETIGLALRDMAVIGVAGSAVIVTARALFAPAQPWLRLLTISNWAAEYLFGWIRLIAMVVMIGGAVIGLLDDCALPTAIVLALTKVLALLVHLLIAMMILRSRTHVMAVCRQLNQNAYASRLILLVGRIWWIAALFFDMGLWLVWAAEIHNGYSTIWTIFFRSVAALVIMRVISIAAYGMLERFFRHAPEWAALSDDTKARLSLYYPITRRILAFIISLLTVFALFVAWGTPMDTLFRQGGIGSRTLSSIMTVLVALIVAAGVWEWVNVAIERYVRRADGWDDGAIRIARIRTLQPMLRILLLVVLAVVIGLTVLSQVGVNTAPLLAGASIFGVALGFGSQKLVQDFINGIFLLMENALTVGDSVTLNGVGGVVEKLSLRTVHVRGGDGSMNIFPFSSLGQITNFNRDFAKAMIVAKVGYDVDTDHVVTALNDITASMRDDPAFRDWITDDFQLWGVDSLNDTSVSVLGALPTTTGGRWPVQREFNRRMKRVFQERGITLPFPTQRVEIPEMSILASRFGSGGAANAT</sequence>
<dbReference type="GO" id="GO:0005886">
    <property type="term" value="C:plasma membrane"/>
    <property type="evidence" value="ECO:0007669"/>
    <property type="project" value="UniProtKB-SubCell"/>
</dbReference>
<dbReference type="InterPro" id="IPR011066">
    <property type="entry name" value="MscS_channel_C_sf"/>
</dbReference>
<evidence type="ECO:0000256" key="4">
    <source>
        <dbReference type="ARBA" id="ARBA00022692"/>
    </source>
</evidence>
<organism evidence="13 14">
    <name type="scientific">Neoasaia chiangmaiensis</name>
    <dbReference type="NCBI Taxonomy" id="320497"/>
    <lineage>
        <taxon>Bacteria</taxon>
        <taxon>Pseudomonadati</taxon>
        <taxon>Pseudomonadota</taxon>
        <taxon>Alphaproteobacteria</taxon>
        <taxon>Acetobacterales</taxon>
        <taxon>Acetobacteraceae</taxon>
        <taxon>Neoasaia</taxon>
    </lineage>
</organism>
<evidence type="ECO:0000256" key="1">
    <source>
        <dbReference type="ARBA" id="ARBA00004651"/>
    </source>
</evidence>
<feature type="transmembrane region" description="Helical" evidence="8">
    <location>
        <begin position="166"/>
        <end position="188"/>
    </location>
</feature>
<keyword evidence="14" id="KW-1185">Reference proteome</keyword>
<accession>A0A1U9KRY6</accession>
<feature type="transmembrane region" description="Helical" evidence="8">
    <location>
        <begin position="405"/>
        <end position="430"/>
    </location>
</feature>
<dbReference type="OrthoDB" id="9814206at2"/>
<feature type="transmembrane region" description="Helical" evidence="8">
    <location>
        <begin position="451"/>
        <end position="476"/>
    </location>
</feature>
<dbReference type="Pfam" id="PF21088">
    <property type="entry name" value="MS_channel_1st"/>
    <property type="match status" value="1"/>
</dbReference>
<dbReference type="InterPro" id="IPR006685">
    <property type="entry name" value="MscS_channel_2nd"/>
</dbReference>
<dbReference type="Gene3D" id="3.30.70.100">
    <property type="match status" value="1"/>
</dbReference>
<dbReference type="SUPFAM" id="SSF82689">
    <property type="entry name" value="Mechanosensitive channel protein MscS (YggB), C-terminal domain"/>
    <property type="match status" value="1"/>
</dbReference>
<evidence type="ECO:0000313" key="13">
    <source>
        <dbReference type="EMBL" id="AQS88522.1"/>
    </source>
</evidence>
<evidence type="ECO:0000256" key="5">
    <source>
        <dbReference type="ARBA" id="ARBA00022989"/>
    </source>
</evidence>
<dbReference type="InterPro" id="IPR010920">
    <property type="entry name" value="LSM_dom_sf"/>
</dbReference>